<dbReference type="AlphaFoldDB" id="A0A976M3D0"/>
<proteinExistence type="predicted"/>
<evidence type="ECO:0000313" key="1">
    <source>
        <dbReference type="EMBL" id="UKJ87576.2"/>
    </source>
</evidence>
<organism evidence="1 2">
    <name type="scientific">Theileria orientalis</name>
    <dbReference type="NCBI Taxonomy" id="68886"/>
    <lineage>
        <taxon>Eukaryota</taxon>
        <taxon>Sar</taxon>
        <taxon>Alveolata</taxon>
        <taxon>Apicomplexa</taxon>
        <taxon>Aconoidasida</taxon>
        <taxon>Piroplasmida</taxon>
        <taxon>Theileriidae</taxon>
        <taxon>Theileria</taxon>
    </lineage>
</organism>
<protein>
    <submittedName>
        <fullName evidence="1">Uncharacterized protein</fullName>
    </submittedName>
</protein>
<dbReference type="EMBL" id="CP056065">
    <property type="protein sequence ID" value="UKJ87576.2"/>
    <property type="molecule type" value="Genomic_DNA"/>
</dbReference>
<dbReference type="Proteomes" id="UP000244803">
    <property type="component" value="Chromosome 1"/>
</dbReference>
<reference evidence="1" key="1">
    <citation type="submission" date="2022-07" db="EMBL/GenBank/DDBJ databases">
        <title>Evaluation of T. orientalis genome assembly methods using nanopore sequencing and analysis of variation between genomes.</title>
        <authorList>
            <person name="Yam J."/>
            <person name="Micallef M.L."/>
            <person name="Liu M."/>
            <person name="Djordjevic S.P."/>
            <person name="Bogema D.R."/>
            <person name="Jenkins C."/>
        </authorList>
    </citation>
    <scope>NUCLEOTIDE SEQUENCE</scope>
    <source>
        <strain evidence="1">Fish Creek</strain>
    </source>
</reference>
<evidence type="ECO:0000313" key="2">
    <source>
        <dbReference type="Proteomes" id="UP000244803"/>
    </source>
</evidence>
<accession>A0A976M3D0</accession>
<sequence>MVEWNTVRWNGETFKDGGKPTGDVPSDLKKLRELKHVDSYDASNPGNDDVVLYKSTWWRYVKGTGWVEQVFHQNTQRIMDKGFPVGGPNEGIIVKSFGEAQAVEKKRFEERGWLGDLYSWGYGYGPSDNQEGPYKIDSCAVVAYWDNRSNIWYNVKWDKNTQKFTKGDSVSPEGHATDKDKVRKWETSIKMSDVESGQEFYYDNKWWVKQGGQLVEQEWNPRNDQFRPKNGGLRGPSGKLVVGRFGKEMDIKELTGVNAYQDPKTGEVYMAVPDRAYVDAKTDVVYYYATNGVGHRYWWYARWDQGIGLFYATWKISYGPTSGKVRPWIPSTDGPFDLDAADDNVIVWHNNNFWKKIKGVWVQYRWDANNSKIKKEEKCGSPSGKGRPNEITECLIAPVGVNTTVKGFEDTVYSLNTLHGLGSAGKGAYKMENGTNIGNVHWWDGKNWYDANWDESRGEFSSGREKVGCYDTLLVRRWKYVTLSGVQNDQELWYRGTIWKKKGNELVQCTWNDSNQEFEEKSGGKRVPTGNNVKVERFVQEHDSSSVTEGKAYMDATTGRVYWGVPG</sequence>
<name>A0A976M3D0_THEOR</name>
<gene>
    <name evidence="1" type="ORF">MACJ_000011</name>
</gene>